<sequence length="418" mass="45837">MLAGGWFVANESSSDGSDLEHDLAHGESGEAPRTGFYAPRPPLPRGLDDSTRLPGDEHSSDYGYGSRPDPQPPYQLENQPTAFPRSLESQRLPEPFSDHLSGRSDGITDGADSTEDVESKGAKAPAEKPRFWHKQPYSALAHLMAIGGTVTAAWLLGILVAQLLPGRIARPPLTEVLLRQSSRLATRLWHFPQLWQTPTDQLQIQAIPLPETGPLLAPVELPPIERQPLIDELNSIETEVITLDRRLKSLEKQLGYPPYRGADIDYRLKALRAAIDPPVRAEQAVEPTYQPVPSDRTQTLLDVAALKITLPADAIFSPGASDLKDTAILNQVLDQLVNYPQATIVIRSYSDDQSDVLASRISTLAQANALSAYLQTALPTPYRWVTLGGGQAQPVASNEEAANRQRNRRIEILVDTRS</sequence>
<dbReference type="InterPro" id="IPR006665">
    <property type="entry name" value="OmpA-like"/>
</dbReference>
<feature type="compositionally biased region" description="Basic and acidic residues" evidence="2">
    <location>
        <begin position="46"/>
        <end position="60"/>
    </location>
</feature>
<name>A0A2W4XUE0_9CYAN</name>
<evidence type="ECO:0000256" key="1">
    <source>
        <dbReference type="PROSITE-ProRule" id="PRU00473"/>
    </source>
</evidence>
<accession>A0A2W4XUE0</accession>
<reference evidence="6" key="1">
    <citation type="submission" date="2018-04" db="EMBL/GenBank/DDBJ databases">
        <authorList>
            <person name="Cornet L."/>
        </authorList>
    </citation>
    <scope>NUCLEOTIDE SEQUENCE [LARGE SCALE GENOMIC DNA]</scope>
</reference>
<dbReference type="PANTHER" id="PTHR30329">
    <property type="entry name" value="STATOR ELEMENT OF FLAGELLAR MOTOR COMPLEX"/>
    <property type="match status" value="1"/>
</dbReference>
<dbReference type="CDD" id="cd07185">
    <property type="entry name" value="OmpA_C-like"/>
    <property type="match status" value="1"/>
</dbReference>
<keyword evidence="3" id="KW-1133">Transmembrane helix</keyword>
<keyword evidence="3" id="KW-0812">Transmembrane</keyword>
<keyword evidence="1 3" id="KW-0472">Membrane</keyword>
<protein>
    <recommendedName>
        <fullName evidence="4">OmpA-like domain-containing protein</fullName>
    </recommendedName>
</protein>
<feature type="compositionally biased region" description="Basic and acidic residues" evidence="2">
    <location>
        <begin position="117"/>
        <end position="127"/>
    </location>
</feature>
<dbReference type="SUPFAM" id="SSF103088">
    <property type="entry name" value="OmpA-like"/>
    <property type="match status" value="1"/>
</dbReference>
<feature type="compositionally biased region" description="Basic and acidic residues" evidence="2">
    <location>
        <begin position="18"/>
        <end position="30"/>
    </location>
</feature>
<reference evidence="5 6" key="2">
    <citation type="submission" date="2018-06" db="EMBL/GenBank/DDBJ databases">
        <title>Metagenomic assembly of (sub)arctic Cyanobacteria and their associated microbiome from non-axenic cultures.</title>
        <authorList>
            <person name="Baurain D."/>
        </authorList>
    </citation>
    <scope>NUCLEOTIDE SEQUENCE [LARGE SCALE GENOMIC DNA]</scope>
    <source>
        <strain evidence="5">ULC027bin1</strain>
    </source>
</reference>
<dbReference type="Proteomes" id="UP000249794">
    <property type="component" value="Unassembled WGS sequence"/>
</dbReference>
<evidence type="ECO:0000256" key="2">
    <source>
        <dbReference type="SAM" id="MobiDB-lite"/>
    </source>
</evidence>
<dbReference type="InterPro" id="IPR036737">
    <property type="entry name" value="OmpA-like_sf"/>
</dbReference>
<dbReference type="Gene3D" id="3.30.1330.60">
    <property type="entry name" value="OmpA-like domain"/>
    <property type="match status" value="1"/>
</dbReference>
<feature type="transmembrane region" description="Helical" evidence="3">
    <location>
        <begin position="140"/>
        <end position="164"/>
    </location>
</feature>
<dbReference type="InterPro" id="IPR050330">
    <property type="entry name" value="Bact_OuterMem_StrucFunc"/>
</dbReference>
<feature type="domain" description="OmpA-like" evidence="4">
    <location>
        <begin position="303"/>
        <end position="418"/>
    </location>
</feature>
<feature type="region of interest" description="Disordered" evidence="2">
    <location>
        <begin position="1"/>
        <end position="127"/>
    </location>
</feature>
<evidence type="ECO:0000259" key="4">
    <source>
        <dbReference type="PROSITE" id="PS51123"/>
    </source>
</evidence>
<dbReference type="AlphaFoldDB" id="A0A2W4XUE0"/>
<evidence type="ECO:0000313" key="5">
    <source>
        <dbReference type="EMBL" id="PZO59967.1"/>
    </source>
</evidence>
<evidence type="ECO:0000256" key="3">
    <source>
        <dbReference type="SAM" id="Phobius"/>
    </source>
</evidence>
<proteinExistence type="predicted"/>
<dbReference type="PANTHER" id="PTHR30329:SF21">
    <property type="entry name" value="LIPOPROTEIN YIAD-RELATED"/>
    <property type="match status" value="1"/>
</dbReference>
<dbReference type="GO" id="GO:0016020">
    <property type="term" value="C:membrane"/>
    <property type="evidence" value="ECO:0007669"/>
    <property type="project" value="UniProtKB-UniRule"/>
</dbReference>
<dbReference type="PROSITE" id="PS51123">
    <property type="entry name" value="OMPA_2"/>
    <property type="match status" value="1"/>
</dbReference>
<dbReference type="EMBL" id="QBMP01000014">
    <property type="protein sequence ID" value="PZO59967.1"/>
    <property type="molecule type" value="Genomic_DNA"/>
</dbReference>
<organism evidence="5 6">
    <name type="scientific">Phormidesmis priestleyi</name>
    <dbReference type="NCBI Taxonomy" id="268141"/>
    <lineage>
        <taxon>Bacteria</taxon>
        <taxon>Bacillati</taxon>
        <taxon>Cyanobacteriota</taxon>
        <taxon>Cyanophyceae</taxon>
        <taxon>Leptolyngbyales</taxon>
        <taxon>Leptolyngbyaceae</taxon>
        <taxon>Phormidesmis</taxon>
    </lineage>
</organism>
<gene>
    <name evidence="5" type="ORF">DCF15_02710</name>
</gene>
<comment type="caution">
    <text evidence="5">The sequence shown here is derived from an EMBL/GenBank/DDBJ whole genome shotgun (WGS) entry which is preliminary data.</text>
</comment>
<evidence type="ECO:0000313" key="6">
    <source>
        <dbReference type="Proteomes" id="UP000249794"/>
    </source>
</evidence>